<gene>
    <name evidence="5" type="ORF">ITX44_16020</name>
</gene>
<feature type="compositionally biased region" description="Basic and acidic residues" evidence="2">
    <location>
        <begin position="65"/>
        <end position="77"/>
    </location>
</feature>
<dbReference type="PANTHER" id="PTHR32305:SF15">
    <property type="entry name" value="PROTEIN RHSA-RELATED"/>
    <property type="match status" value="1"/>
</dbReference>
<feature type="domain" description="Teneurin-like YD-shell" evidence="4">
    <location>
        <begin position="286"/>
        <end position="405"/>
    </location>
</feature>
<reference evidence="5 6" key="1">
    <citation type="submission" date="2021-01" db="EMBL/GenBank/DDBJ databases">
        <title>Streptomyces acididurans sp. nov., isolated from a peat swamp forest soil.</title>
        <authorList>
            <person name="Chantavorakit T."/>
            <person name="Duangmal K."/>
        </authorList>
    </citation>
    <scope>NUCLEOTIDE SEQUENCE [LARGE SCALE GENOMIC DNA]</scope>
    <source>
        <strain evidence="5 6">KK5PA1</strain>
    </source>
</reference>
<keyword evidence="1" id="KW-0677">Repeat</keyword>
<dbReference type="Pfam" id="PF25023">
    <property type="entry name" value="TEN_YD-shell"/>
    <property type="match status" value="1"/>
</dbReference>
<evidence type="ECO:0000313" key="5">
    <source>
        <dbReference type="EMBL" id="MBM9506033.1"/>
    </source>
</evidence>
<organism evidence="5 6">
    <name type="scientific">Actinacidiphila acididurans</name>
    <dbReference type="NCBI Taxonomy" id="2784346"/>
    <lineage>
        <taxon>Bacteria</taxon>
        <taxon>Bacillati</taxon>
        <taxon>Actinomycetota</taxon>
        <taxon>Actinomycetes</taxon>
        <taxon>Kitasatosporales</taxon>
        <taxon>Streptomycetaceae</taxon>
        <taxon>Actinacidiphila</taxon>
    </lineage>
</organism>
<evidence type="ECO:0000259" key="3">
    <source>
        <dbReference type="Pfam" id="PF20148"/>
    </source>
</evidence>
<feature type="domain" description="DUF6531" evidence="3">
    <location>
        <begin position="111"/>
        <end position="181"/>
    </location>
</feature>
<keyword evidence="6" id="KW-1185">Reference proteome</keyword>
<evidence type="ECO:0000256" key="2">
    <source>
        <dbReference type="SAM" id="MobiDB-lite"/>
    </source>
</evidence>
<sequence length="419" mass="45461">MTNRIVAALEHAATRLGKTLGEDAGKAVGDLYHSTGHNLTGIAEDTTAADLKHETALRGLMHDTKQPSVHAPHDVSDTGHLPHQQGDEPPLGGEHAPGQPSEGNGGCTTGGDPVDVVSGQMITSATDIDLPGLLPVVLRRAYASGYTGGRWFGPGWASTLDQRIQIDPDGIHYAGEDAEIQHYPLPTDQQPSVLPIRGPQRPLIWDRDTDTIRIEDTATGVTRHFATPPAPGAQTRTITALTDRNGHRIDYLTGPDGLPTEIRHTGGYRVAVDTTRTLTGPRISGLRLIHDGTSTRILQYSYDGRGRLTALTDSTGLPLTYAYDDHDRITSWTDRNNHWYAYEYGSDGRVTRGHGPQGALQAHFAYDTEARVTTITDSLGARTEYHYDRHGHLTTVVDPLGGTVHTEHDPYGQLLSRTD</sequence>
<feature type="region of interest" description="Disordered" evidence="2">
    <location>
        <begin position="399"/>
        <end position="419"/>
    </location>
</feature>
<name>A0ABS2TVP9_9ACTN</name>
<dbReference type="InterPro" id="IPR056823">
    <property type="entry name" value="TEN-like_YD-shell"/>
</dbReference>
<dbReference type="EMBL" id="JADKYB010000007">
    <property type="protein sequence ID" value="MBM9506033.1"/>
    <property type="molecule type" value="Genomic_DNA"/>
</dbReference>
<dbReference type="Gene3D" id="2.180.10.10">
    <property type="entry name" value="RHS repeat-associated core"/>
    <property type="match status" value="1"/>
</dbReference>
<dbReference type="Pfam" id="PF20148">
    <property type="entry name" value="DUF6531"/>
    <property type="match status" value="1"/>
</dbReference>
<dbReference type="RefSeq" id="WP_205357879.1">
    <property type="nucleotide sequence ID" value="NZ_JADKYB010000007.1"/>
</dbReference>
<accession>A0ABS2TVP9</accession>
<protein>
    <submittedName>
        <fullName evidence="5">RHS repeat protein</fullName>
    </submittedName>
</protein>
<evidence type="ECO:0000256" key="1">
    <source>
        <dbReference type="ARBA" id="ARBA00022737"/>
    </source>
</evidence>
<dbReference type="PANTHER" id="PTHR32305">
    <property type="match status" value="1"/>
</dbReference>
<dbReference type="InterPro" id="IPR050708">
    <property type="entry name" value="T6SS_VgrG/RHS"/>
</dbReference>
<evidence type="ECO:0000313" key="6">
    <source>
        <dbReference type="Proteomes" id="UP000749040"/>
    </source>
</evidence>
<feature type="region of interest" description="Disordered" evidence="2">
    <location>
        <begin position="65"/>
        <end position="115"/>
    </location>
</feature>
<dbReference type="InterPro" id="IPR045351">
    <property type="entry name" value="DUF6531"/>
</dbReference>
<comment type="caution">
    <text evidence="5">The sequence shown here is derived from an EMBL/GenBank/DDBJ whole genome shotgun (WGS) entry which is preliminary data.</text>
</comment>
<proteinExistence type="predicted"/>
<dbReference type="Proteomes" id="UP000749040">
    <property type="component" value="Unassembled WGS sequence"/>
</dbReference>
<dbReference type="NCBIfam" id="TIGR01643">
    <property type="entry name" value="YD_repeat_2x"/>
    <property type="match status" value="2"/>
</dbReference>
<dbReference type="InterPro" id="IPR006530">
    <property type="entry name" value="YD"/>
</dbReference>
<evidence type="ECO:0000259" key="4">
    <source>
        <dbReference type="Pfam" id="PF25023"/>
    </source>
</evidence>